<gene>
    <name evidence="3" type="ORF">ECRASSUSDP1_LOCUS10082</name>
</gene>
<evidence type="ECO:0000256" key="2">
    <source>
        <dbReference type="SAM" id="MobiDB-lite"/>
    </source>
</evidence>
<feature type="compositionally biased region" description="Polar residues" evidence="2">
    <location>
        <begin position="25"/>
        <end position="42"/>
    </location>
</feature>
<evidence type="ECO:0000313" key="3">
    <source>
        <dbReference type="EMBL" id="CAI2368786.1"/>
    </source>
</evidence>
<sequence length="401" mass="47171">MDPTYLTSLLPPPSPIPSPTELSSDTHQSLSPRLKFQKSSLAHNKLSLHKKSSPKRNSTSLEKKQSLLKVLDVMNKPMERGTLYDMELGDVMLYKKMQLHPLRSEIEKFFKAERTPYKGFKGYQMKKHSSIRNYLRENNHCFIESKDIAEKIDRIVVKKNLRSSFTFHENKQVRSSKTPLAKTMGKKNFLSHFSKKIVNSNKKLRSQNSLSRNTRSTFTPGPTGMRKSISQPISIESCQNQRNFPRRRSIDEIQEKYLQIKQKANAMKESKPNQIQSYIQKYSMINLEYRAYAKRINFNIEYNKTPGISINMIKMKSKKLQQMEKKLKRYQKKKRSSVKLLKPQIEKFAIKLKESQKFFNRMRRKFTEDNERELANKTNEFTKLECNQTKSRVNDLVHSTL</sequence>
<dbReference type="AlphaFoldDB" id="A0AAD1XF51"/>
<name>A0AAD1XF51_EUPCR</name>
<reference evidence="3" key="1">
    <citation type="submission" date="2023-07" db="EMBL/GenBank/DDBJ databases">
        <authorList>
            <consortium name="AG Swart"/>
            <person name="Singh M."/>
            <person name="Singh A."/>
            <person name="Seah K."/>
            <person name="Emmerich C."/>
        </authorList>
    </citation>
    <scope>NUCLEOTIDE SEQUENCE</scope>
    <source>
        <strain evidence="3">DP1</strain>
    </source>
</reference>
<feature type="compositionally biased region" description="Polar residues" evidence="2">
    <location>
        <begin position="202"/>
        <end position="220"/>
    </location>
</feature>
<accession>A0AAD1XF51</accession>
<dbReference type="EMBL" id="CAMPGE010009927">
    <property type="protein sequence ID" value="CAI2368786.1"/>
    <property type="molecule type" value="Genomic_DNA"/>
</dbReference>
<feature type="region of interest" description="Disordered" evidence="2">
    <location>
        <begin position="1"/>
        <end position="62"/>
    </location>
</feature>
<protein>
    <submittedName>
        <fullName evidence="3">Uncharacterized protein</fullName>
    </submittedName>
</protein>
<dbReference type="Proteomes" id="UP001295684">
    <property type="component" value="Unassembled WGS sequence"/>
</dbReference>
<proteinExistence type="predicted"/>
<keyword evidence="1" id="KW-0175">Coiled coil</keyword>
<comment type="caution">
    <text evidence="3">The sequence shown here is derived from an EMBL/GenBank/DDBJ whole genome shotgun (WGS) entry which is preliminary data.</text>
</comment>
<evidence type="ECO:0000313" key="4">
    <source>
        <dbReference type="Proteomes" id="UP001295684"/>
    </source>
</evidence>
<feature type="coiled-coil region" evidence="1">
    <location>
        <begin position="313"/>
        <end position="340"/>
    </location>
</feature>
<organism evidence="3 4">
    <name type="scientific">Euplotes crassus</name>
    <dbReference type="NCBI Taxonomy" id="5936"/>
    <lineage>
        <taxon>Eukaryota</taxon>
        <taxon>Sar</taxon>
        <taxon>Alveolata</taxon>
        <taxon>Ciliophora</taxon>
        <taxon>Intramacronucleata</taxon>
        <taxon>Spirotrichea</taxon>
        <taxon>Hypotrichia</taxon>
        <taxon>Euplotida</taxon>
        <taxon>Euplotidae</taxon>
        <taxon>Moneuplotes</taxon>
    </lineage>
</organism>
<feature type="region of interest" description="Disordered" evidence="2">
    <location>
        <begin position="202"/>
        <end position="226"/>
    </location>
</feature>
<keyword evidence="4" id="KW-1185">Reference proteome</keyword>
<evidence type="ECO:0000256" key="1">
    <source>
        <dbReference type="SAM" id="Coils"/>
    </source>
</evidence>